<accession>A0ABR4AXB8</accession>
<feature type="region of interest" description="Disordered" evidence="2">
    <location>
        <begin position="39"/>
        <end position="87"/>
    </location>
</feature>
<proteinExistence type="predicted"/>
<feature type="compositionally biased region" description="Basic residues" evidence="2">
    <location>
        <begin position="239"/>
        <end position="255"/>
    </location>
</feature>
<dbReference type="Proteomes" id="UP001590951">
    <property type="component" value="Unassembled WGS sequence"/>
</dbReference>
<protein>
    <submittedName>
        <fullName evidence="3">Uncharacterized protein</fullName>
    </submittedName>
</protein>
<keyword evidence="4" id="KW-1185">Reference proteome</keyword>
<feature type="region of interest" description="Disordered" evidence="2">
    <location>
        <begin position="229"/>
        <end position="255"/>
    </location>
</feature>
<evidence type="ECO:0000313" key="3">
    <source>
        <dbReference type="EMBL" id="KAL2050308.1"/>
    </source>
</evidence>
<evidence type="ECO:0000256" key="2">
    <source>
        <dbReference type="SAM" id="MobiDB-lite"/>
    </source>
</evidence>
<keyword evidence="1" id="KW-0175">Coiled coil</keyword>
<dbReference type="EMBL" id="JBHFEH010000049">
    <property type="protein sequence ID" value="KAL2050308.1"/>
    <property type="molecule type" value="Genomic_DNA"/>
</dbReference>
<organism evidence="3 4">
    <name type="scientific">Lepraria finkii</name>
    <dbReference type="NCBI Taxonomy" id="1340010"/>
    <lineage>
        <taxon>Eukaryota</taxon>
        <taxon>Fungi</taxon>
        <taxon>Dikarya</taxon>
        <taxon>Ascomycota</taxon>
        <taxon>Pezizomycotina</taxon>
        <taxon>Lecanoromycetes</taxon>
        <taxon>OSLEUM clade</taxon>
        <taxon>Lecanoromycetidae</taxon>
        <taxon>Lecanorales</taxon>
        <taxon>Lecanorineae</taxon>
        <taxon>Stereocaulaceae</taxon>
        <taxon>Lepraria</taxon>
    </lineage>
</organism>
<comment type="caution">
    <text evidence="3">The sequence shown here is derived from an EMBL/GenBank/DDBJ whole genome shotgun (WGS) entry which is preliminary data.</text>
</comment>
<evidence type="ECO:0000256" key="1">
    <source>
        <dbReference type="SAM" id="Coils"/>
    </source>
</evidence>
<name>A0ABR4AXB8_9LECA</name>
<reference evidence="3 4" key="1">
    <citation type="submission" date="2024-09" db="EMBL/GenBank/DDBJ databases">
        <title>Rethinking Asexuality: The Enigmatic Case of Functional Sexual Genes in Lepraria (Stereocaulaceae).</title>
        <authorList>
            <person name="Doellman M."/>
            <person name="Sun Y."/>
            <person name="Barcenas-Pena A."/>
            <person name="Lumbsch H.T."/>
            <person name="Grewe F."/>
        </authorList>
    </citation>
    <scope>NUCLEOTIDE SEQUENCE [LARGE SCALE GENOMIC DNA]</scope>
    <source>
        <strain evidence="3 4">Grewe 0041</strain>
    </source>
</reference>
<sequence>MGRLYVPKPPKKRSNCVSKSKIIARAVFGSLSTSKELVPVASRRISSMGPRDSRDSTETNGNAHPAGKGKGKAKTSRTSSNASLGGLTPEAVDAGIAAVRQISKILCFVQGYHEEINDVESIYGLGISQQARIDELETTLTDLAFGKDQKLAKLQDENDEYQANTRQVMLDREELKREQASMDDAHKAMQVKAERQKEIEINEAKQEFSDKCKNKVKRIREELETKIQAMETDNEKLKKTPSRNSRRRIFRPRRT</sequence>
<gene>
    <name evidence="3" type="ORF">ABVK25_009416</name>
</gene>
<evidence type="ECO:0000313" key="4">
    <source>
        <dbReference type="Proteomes" id="UP001590951"/>
    </source>
</evidence>
<feature type="coiled-coil region" evidence="1">
    <location>
        <begin position="151"/>
        <end position="178"/>
    </location>
</feature>